<reference evidence="10" key="1">
    <citation type="journal article" date="2018" name="Sci. Rep.">
        <title>Lignite coal burning seam in the remote Altai Mountains harbors a hydrogen-driven thermophilic microbial community.</title>
        <authorList>
            <person name="Kadnikov V.V."/>
            <person name="Mardanov A.V."/>
            <person name="Ivasenko D.A."/>
            <person name="Antsiferov D.V."/>
            <person name="Beletsky A.V."/>
            <person name="Karnachuk O.V."/>
            <person name="Ravin N.V."/>
        </authorList>
    </citation>
    <scope>NUCLEOTIDE SEQUENCE [LARGE SCALE GENOMIC DNA]</scope>
</reference>
<dbReference type="GO" id="GO:0005886">
    <property type="term" value="C:plasma membrane"/>
    <property type="evidence" value="ECO:0007669"/>
    <property type="project" value="UniProtKB-SubCell"/>
</dbReference>
<dbReference type="EMBL" id="PEBX01000044">
    <property type="protein sequence ID" value="PTQ56116.1"/>
    <property type="molecule type" value="Genomic_DNA"/>
</dbReference>
<accession>A0A2R6Y0A8</accession>
<feature type="transmembrane region" description="Helical" evidence="7">
    <location>
        <begin position="309"/>
        <end position="332"/>
    </location>
</feature>
<feature type="transmembrane region" description="Helical" evidence="7">
    <location>
        <begin position="110"/>
        <end position="131"/>
    </location>
</feature>
<keyword evidence="4 7" id="KW-0812">Transmembrane</keyword>
<organism evidence="9 10">
    <name type="scientific">Candidatus Carbonibacillus altaicus</name>
    <dbReference type="NCBI Taxonomy" id="2163959"/>
    <lineage>
        <taxon>Bacteria</taxon>
        <taxon>Bacillati</taxon>
        <taxon>Bacillota</taxon>
        <taxon>Bacilli</taxon>
        <taxon>Bacillales</taxon>
        <taxon>Candidatus Carbonibacillus</taxon>
    </lineage>
</organism>
<dbReference type="Pfam" id="PF07690">
    <property type="entry name" value="MFS_1"/>
    <property type="match status" value="2"/>
</dbReference>
<evidence type="ECO:0000259" key="8">
    <source>
        <dbReference type="PROSITE" id="PS50850"/>
    </source>
</evidence>
<evidence type="ECO:0000313" key="10">
    <source>
        <dbReference type="Proteomes" id="UP000244338"/>
    </source>
</evidence>
<dbReference type="FunFam" id="1.20.1720.10:FF:000004">
    <property type="entry name" value="EmrB/QacA family drug resistance transporter"/>
    <property type="match status" value="1"/>
</dbReference>
<feature type="transmembrane region" description="Helical" evidence="7">
    <location>
        <begin position="54"/>
        <end position="73"/>
    </location>
</feature>
<feature type="transmembrane region" description="Helical" evidence="7">
    <location>
        <begin position="85"/>
        <end position="104"/>
    </location>
</feature>
<feature type="transmembrane region" description="Helical" evidence="7">
    <location>
        <begin position="232"/>
        <end position="252"/>
    </location>
</feature>
<feature type="transmembrane region" description="Helical" evidence="7">
    <location>
        <begin position="273"/>
        <end position="297"/>
    </location>
</feature>
<dbReference type="Proteomes" id="UP000244338">
    <property type="component" value="Unassembled WGS sequence"/>
</dbReference>
<proteinExistence type="predicted"/>
<evidence type="ECO:0000256" key="5">
    <source>
        <dbReference type="ARBA" id="ARBA00022989"/>
    </source>
</evidence>
<dbReference type="InterPro" id="IPR020846">
    <property type="entry name" value="MFS_dom"/>
</dbReference>
<feature type="transmembrane region" description="Helical" evidence="7">
    <location>
        <begin position="483"/>
        <end position="504"/>
    </location>
</feature>
<evidence type="ECO:0000256" key="7">
    <source>
        <dbReference type="SAM" id="Phobius"/>
    </source>
</evidence>
<name>A0A2R6Y0A8_9BACL</name>
<feature type="transmembrane region" description="Helical" evidence="7">
    <location>
        <begin position="173"/>
        <end position="193"/>
    </location>
</feature>
<dbReference type="Gene3D" id="1.20.1720.10">
    <property type="entry name" value="Multidrug resistance protein D"/>
    <property type="match status" value="1"/>
</dbReference>
<dbReference type="PROSITE" id="PS50850">
    <property type="entry name" value="MFS"/>
    <property type="match status" value="1"/>
</dbReference>
<dbReference type="SUPFAM" id="SSF103473">
    <property type="entry name" value="MFS general substrate transporter"/>
    <property type="match status" value="2"/>
</dbReference>
<keyword evidence="6 7" id="KW-0472">Membrane</keyword>
<feature type="transmembrane region" description="Helical" evidence="7">
    <location>
        <begin position="143"/>
        <end position="161"/>
    </location>
</feature>
<dbReference type="PRINTS" id="PR01036">
    <property type="entry name" value="TCRTETB"/>
</dbReference>
<comment type="subcellular location">
    <subcellularLocation>
        <location evidence="1">Cell membrane</location>
        <topology evidence="1">Multi-pass membrane protein</topology>
    </subcellularLocation>
</comment>
<feature type="transmembrane region" description="Helical" evidence="7">
    <location>
        <begin position="20"/>
        <end position="42"/>
    </location>
</feature>
<evidence type="ECO:0000256" key="4">
    <source>
        <dbReference type="ARBA" id="ARBA00022692"/>
    </source>
</evidence>
<dbReference type="AlphaFoldDB" id="A0A2R6Y0A8"/>
<evidence type="ECO:0000256" key="3">
    <source>
        <dbReference type="ARBA" id="ARBA00022475"/>
    </source>
</evidence>
<dbReference type="GO" id="GO:0022857">
    <property type="term" value="F:transmembrane transporter activity"/>
    <property type="evidence" value="ECO:0007669"/>
    <property type="project" value="InterPro"/>
</dbReference>
<comment type="caution">
    <text evidence="9">The sequence shown here is derived from an EMBL/GenBank/DDBJ whole genome shotgun (WGS) entry which is preliminary data.</text>
</comment>
<dbReference type="CDD" id="cd17502">
    <property type="entry name" value="MFS_Azr1_MDR_like"/>
    <property type="match status" value="1"/>
</dbReference>
<keyword evidence="5 7" id="KW-1133">Transmembrane helix</keyword>
<feature type="transmembrane region" description="Helical" evidence="7">
    <location>
        <begin position="405"/>
        <end position="423"/>
    </location>
</feature>
<dbReference type="PANTHER" id="PTHR23501:SF191">
    <property type="entry name" value="VACUOLAR BASIC AMINO ACID TRANSPORTER 4"/>
    <property type="match status" value="1"/>
</dbReference>
<evidence type="ECO:0000256" key="1">
    <source>
        <dbReference type="ARBA" id="ARBA00004651"/>
    </source>
</evidence>
<dbReference type="InterPro" id="IPR036259">
    <property type="entry name" value="MFS_trans_sf"/>
</dbReference>
<protein>
    <submittedName>
        <fullName evidence="9">Multidrug resistance protein B</fullName>
    </submittedName>
</protein>
<keyword evidence="2" id="KW-0813">Transport</keyword>
<feature type="transmembrane region" description="Helical" evidence="7">
    <location>
        <begin position="339"/>
        <end position="357"/>
    </location>
</feature>
<evidence type="ECO:0000313" key="9">
    <source>
        <dbReference type="EMBL" id="PTQ56116.1"/>
    </source>
</evidence>
<gene>
    <name evidence="9" type="ORF">BSOLF_0809</name>
</gene>
<evidence type="ECO:0000256" key="6">
    <source>
        <dbReference type="ARBA" id="ARBA00023136"/>
    </source>
</evidence>
<evidence type="ECO:0000256" key="2">
    <source>
        <dbReference type="ARBA" id="ARBA00022448"/>
    </source>
</evidence>
<feature type="transmembrane region" description="Helical" evidence="7">
    <location>
        <begin position="205"/>
        <end position="226"/>
    </location>
</feature>
<sequence>MEAKLDDAHGVNRQKHRPLILVAVLLAMFMAAVESTIVATAMPTIVGELGGFELLSMVFAVYLLTQAITIPIYGKLADLYGRKKVFLIGVAIFLLGSLLSGLSPSMEALIVFRAFQGLGAGSVMPIATTIVGDIYTREERARVQGLLSSVWGISAVVGPLLGSLIVEFGHWPWVFWINLPIGVASLVIIALFLKEHLGSGRVSLDLLGSFWMLVAIVSFLLFIMFGGKAFPWLSWQSAFLLLVFALSLWLLIREEKRAEEPMMPLQLWGMRTIAIANVATLITGSLLISLSTFLPTYMQGVMGTSARTAGYALAVMSLGWPLASTVAGRVLLVLGSRRTSLIGSVFLLLGSIFFATLSPERPVLWAMSGSFLIGVGMGFTNTAYIVTIQNSVPWNVRGVATSSNLFMRMLGGTIGASVLGAILNNVLTQFFLNHGVTGMALSENMQAINELLNQVQGLPSSDASVRAPSVVDTLLKQGLATGMHSVFLSMLVIALINMPLVYFLPREDHTMGKAHR</sequence>
<keyword evidence="3" id="KW-1003">Cell membrane</keyword>
<feature type="domain" description="Major facilitator superfamily (MFS) profile" evidence="8">
    <location>
        <begin position="20"/>
        <end position="509"/>
    </location>
</feature>
<dbReference type="PANTHER" id="PTHR23501">
    <property type="entry name" value="MAJOR FACILITATOR SUPERFAMILY"/>
    <property type="match status" value="1"/>
</dbReference>
<dbReference type="Gene3D" id="1.20.1250.20">
    <property type="entry name" value="MFS general substrate transporter like domains"/>
    <property type="match status" value="1"/>
</dbReference>
<dbReference type="InterPro" id="IPR011701">
    <property type="entry name" value="MFS"/>
</dbReference>
<feature type="transmembrane region" description="Helical" evidence="7">
    <location>
        <begin position="363"/>
        <end position="384"/>
    </location>
</feature>